<dbReference type="STRING" id="1371.GCA_900166605_02753"/>
<evidence type="ECO:0000313" key="2">
    <source>
        <dbReference type="Proteomes" id="UP000321051"/>
    </source>
</evidence>
<dbReference type="Proteomes" id="UP000321051">
    <property type="component" value="Unassembled WGS sequence"/>
</dbReference>
<protein>
    <submittedName>
        <fullName evidence="1">Uncharacterized protein</fullName>
    </submittedName>
</protein>
<evidence type="ECO:0000313" key="1">
    <source>
        <dbReference type="EMBL" id="GEK58356.1"/>
    </source>
</evidence>
<proteinExistence type="predicted"/>
<dbReference type="AlphaFoldDB" id="A0A510Y4Q6"/>
<dbReference type="RefSeq" id="WP_079476448.1">
    <property type="nucleotide sequence ID" value="NZ_BJUN01000005.1"/>
</dbReference>
<dbReference type="OrthoDB" id="2968304at2"/>
<reference evidence="1 2" key="1">
    <citation type="submission" date="2019-07" db="EMBL/GenBank/DDBJ databases">
        <title>Whole genome shotgun sequence of Marinococcus halophilus NBRC 102359.</title>
        <authorList>
            <person name="Hosoyama A."/>
            <person name="Uohara A."/>
            <person name="Ohji S."/>
            <person name="Ichikawa N."/>
        </authorList>
    </citation>
    <scope>NUCLEOTIDE SEQUENCE [LARGE SCALE GENOMIC DNA]</scope>
    <source>
        <strain evidence="1 2">NBRC 102359</strain>
    </source>
</reference>
<accession>A0A510Y4Q6</accession>
<comment type="caution">
    <text evidence="1">The sequence shown here is derived from an EMBL/GenBank/DDBJ whole genome shotgun (WGS) entry which is preliminary data.</text>
</comment>
<name>A0A510Y4Q6_MARHA</name>
<organism evidence="1 2">
    <name type="scientific">Marinococcus halophilus</name>
    <dbReference type="NCBI Taxonomy" id="1371"/>
    <lineage>
        <taxon>Bacteria</taxon>
        <taxon>Bacillati</taxon>
        <taxon>Bacillota</taxon>
        <taxon>Bacilli</taxon>
        <taxon>Bacillales</taxon>
        <taxon>Bacillaceae</taxon>
        <taxon>Marinococcus</taxon>
    </lineage>
</organism>
<dbReference type="EMBL" id="BJUN01000005">
    <property type="protein sequence ID" value="GEK58356.1"/>
    <property type="molecule type" value="Genomic_DNA"/>
</dbReference>
<sequence length="100" mass="11547">MKQETQEINEIILDESALQFESAYLYLETSDPDRIGESAWTIAIYNVEQQFSEEFTGRDSISIRIKTEEAEYQGLVQFKNIEGSDKKHCHLDGLDELVQV</sequence>
<gene>
    <name evidence="1" type="ORF">MHA01_12610</name>
</gene>
<keyword evidence="2" id="KW-1185">Reference proteome</keyword>